<dbReference type="GO" id="GO:0006508">
    <property type="term" value="P:proteolysis"/>
    <property type="evidence" value="ECO:0007669"/>
    <property type="project" value="UniProtKB-KW"/>
</dbReference>
<dbReference type="PANTHER" id="PTHR39188:SF3">
    <property type="entry name" value="STAGE IV SPORULATION PROTEIN FB"/>
    <property type="match status" value="1"/>
</dbReference>
<keyword evidence="5 12" id="KW-0812">Transmembrane</keyword>
<evidence type="ECO:0000256" key="5">
    <source>
        <dbReference type="ARBA" id="ARBA00022692"/>
    </source>
</evidence>
<keyword evidence="6" id="KW-0479">Metal-binding</keyword>
<keyword evidence="9 12" id="KW-1133">Transmembrane helix</keyword>
<dbReference type="Proteomes" id="UP000177097">
    <property type="component" value="Unassembled WGS sequence"/>
</dbReference>
<evidence type="ECO:0000256" key="7">
    <source>
        <dbReference type="ARBA" id="ARBA00022801"/>
    </source>
</evidence>
<feature type="transmembrane region" description="Helical" evidence="12">
    <location>
        <begin position="163"/>
        <end position="186"/>
    </location>
</feature>
<evidence type="ECO:0000256" key="6">
    <source>
        <dbReference type="ARBA" id="ARBA00022723"/>
    </source>
</evidence>
<evidence type="ECO:0000256" key="11">
    <source>
        <dbReference type="ARBA" id="ARBA00023136"/>
    </source>
</evidence>
<dbReference type="Pfam" id="PF02163">
    <property type="entry name" value="Peptidase_M50"/>
    <property type="match status" value="1"/>
</dbReference>
<evidence type="ECO:0000256" key="10">
    <source>
        <dbReference type="ARBA" id="ARBA00023049"/>
    </source>
</evidence>
<keyword evidence="4" id="KW-0645">Protease</keyword>
<reference evidence="14 15" key="1">
    <citation type="journal article" date="2016" name="Nat. Commun.">
        <title>Thousands of microbial genomes shed light on interconnected biogeochemical processes in an aquifer system.</title>
        <authorList>
            <person name="Anantharaman K."/>
            <person name="Brown C.T."/>
            <person name="Hug L.A."/>
            <person name="Sharon I."/>
            <person name="Castelle C.J."/>
            <person name="Probst A.J."/>
            <person name="Thomas B.C."/>
            <person name="Singh A."/>
            <person name="Wilkins M.J."/>
            <person name="Karaoz U."/>
            <person name="Brodie E.L."/>
            <person name="Williams K.H."/>
            <person name="Hubbard S.S."/>
            <person name="Banfield J.F."/>
        </authorList>
    </citation>
    <scope>NUCLEOTIDE SEQUENCE [LARGE SCALE GENOMIC DNA]</scope>
</reference>
<accession>A0A1F7U005</accession>
<comment type="similarity">
    <text evidence="3">Belongs to the peptidase M50B family.</text>
</comment>
<evidence type="ECO:0000256" key="2">
    <source>
        <dbReference type="ARBA" id="ARBA00004141"/>
    </source>
</evidence>
<evidence type="ECO:0000259" key="13">
    <source>
        <dbReference type="Pfam" id="PF02163"/>
    </source>
</evidence>
<keyword evidence="10" id="KW-0482">Metalloprotease</keyword>
<evidence type="ECO:0000256" key="3">
    <source>
        <dbReference type="ARBA" id="ARBA00007931"/>
    </source>
</evidence>
<evidence type="ECO:0000256" key="12">
    <source>
        <dbReference type="SAM" id="Phobius"/>
    </source>
</evidence>
<evidence type="ECO:0000313" key="14">
    <source>
        <dbReference type="EMBL" id="OGL71007.1"/>
    </source>
</evidence>
<gene>
    <name evidence="14" type="ORF">A3C17_00445</name>
</gene>
<evidence type="ECO:0000256" key="4">
    <source>
        <dbReference type="ARBA" id="ARBA00022670"/>
    </source>
</evidence>
<dbReference type="GO" id="GO:0016020">
    <property type="term" value="C:membrane"/>
    <property type="evidence" value="ECO:0007669"/>
    <property type="project" value="UniProtKB-SubCell"/>
</dbReference>
<evidence type="ECO:0000256" key="1">
    <source>
        <dbReference type="ARBA" id="ARBA00001947"/>
    </source>
</evidence>
<evidence type="ECO:0000313" key="15">
    <source>
        <dbReference type="Proteomes" id="UP000177097"/>
    </source>
</evidence>
<feature type="transmembrane region" description="Helical" evidence="12">
    <location>
        <begin position="132"/>
        <end position="151"/>
    </location>
</feature>
<evidence type="ECO:0000256" key="8">
    <source>
        <dbReference type="ARBA" id="ARBA00022833"/>
    </source>
</evidence>
<name>A0A1F7U005_9BACT</name>
<dbReference type="AlphaFoldDB" id="A0A1F7U005"/>
<feature type="transmembrane region" description="Helical" evidence="12">
    <location>
        <begin position="104"/>
        <end position="126"/>
    </location>
</feature>
<protein>
    <recommendedName>
        <fullName evidence="13">Peptidase M50 domain-containing protein</fullName>
    </recommendedName>
</protein>
<proteinExistence type="inferred from homology"/>
<comment type="cofactor">
    <cofactor evidence="1">
        <name>Zn(2+)</name>
        <dbReference type="ChEBI" id="CHEBI:29105"/>
    </cofactor>
</comment>
<comment type="caution">
    <text evidence="14">The sequence shown here is derived from an EMBL/GenBank/DDBJ whole genome shotgun (WGS) entry which is preliminary data.</text>
</comment>
<dbReference type="CDD" id="cd06160">
    <property type="entry name" value="S2P-M50_like_2"/>
    <property type="match status" value="1"/>
</dbReference>
<dbReference type="PANTHER" id="PTHR39188">
    <property type="entry name" value="MEMBRANE-ASSOCIATED ZINC METALLOPROTEASE M50B"/>
    <property type="match status" value="1"/>
</dbReference>
<feature type="transmembrane region" description="Helical" evidence="12">
    <location>
        <begin position="44"/>
        <end position="62"/>
    </location>
</feature>
<keyword evidence="7" id="KW-0378">Hydrolase</keyword>
<dbReference type="GO" id="GO:0046872">
    <property type="term" value="F:metal ion binding"/>
    <property type="evidence" value="ECO:0007669"/>
    <property type="project" value="UniProtKB-KW"/>
</dbReference>
<dbReference type="GO" id="GO:0008237">
    <property type="term" value="F:metallopeptidase activity"/>
    <property type="evidence" value="ECO:0007669"/>
    <property type="project" value="UniProtKB-KW"/>
</dbReference>
<feature type="transmembrane region" description="Helical" evidence="12">
    <location>
        <begin position="220"/>
        <end position="244"/>
    </location>
</feature>
<comment type="subcellular location">
    <subcellularLocation>
        <location evidence="2">Membrane</location>
        <topology evidence="2">Multi-pass membrane protein</topology>
    </subcellularLocation>
</comment>
<dbReference type="InterPro" id="IPR008915">
    <property type="entry name" value="Peptidase_M50"/>
</dbReference>
<dbReference type="STRING" id="1802389.A3C17_00445"/>
<keyword evidence="8" id="KW-0862">Zinc</keyword>
<feature type="transmembrane region" description="Helical" evidence="12">
    <location>
        <begin position="192"/>
        <end position="208"/>
    </location>
</feature>
<dbReference type="EMBL" id="MGDX01000018">
    <property type="protein sequence ID" value="OGL71007.1"/>
    <property type="molecule type" value="Genomic_DNA"/>
</dbReference>
<organism evidence="14 15">
    <name type="scientific">Candidatus Uhrbacteria bacterium RIFCSPHIGHO2_02_FULL_53_13</name>
    <dbReference type="NCBI Taxonomy" id="1802389"/>
    <lineage>
        <taxon>Bacteria</taxon>
        <taxon>Candidatus Uhriibacteriota</taxon>
    </lineage>
</organism>
<evidence type="ECO:0000256" key="9">
    <source>
        <dbReference type="ARBA" id="ARBA00022989"/>
    </source>
</evidence>
<feature type="domain" description="Peptidase M50" evidence="13">
    <location>
        <begin position="52"/>
        <end position="125"/>
    </location>
</feature>
<sequence>MKLRAGIIALALKLGPKMLGLLGKMAKTLKVGKVGLAAASAGSYAYLFSWKFAALIMLTLFVHESGHIWAMKWYGMKVKGIYFLPFFGGAAVSEDRCPSREAEVVVALMGPFWGLVLSMITALVGMAGDMPMLTASAVWMALVNLFNLLPIIPLDGGRVMEGLFFSISNILGVLFFVASCLIAGIALIYLKLWIFALLLPIGLLEFFAKWLTRKTIIPELSLVGIVLGLLGYIVVGGLLFYTMIVCQSPDTEVALKLLM</sequence>
<keyword evidence="11 12" id="KW-0472">Membrane</keyword>